<name>A0A7R7EJD3_9FIRM</name>
<accession>A0A7R7EJD3</accession>
<protein>
    <submittedName>
        <fullName evidence="1">Uncharacterized protein</fullName>
    </submittedName>
</protein>
<sequence length="88" mass="10106">MHITKGKVDYKETVQDLLQTTQGMSYETTVKGEGEVQIIASDYQIVNKIHTLDGIRVKFVSIKQPLIQCISRETTLEDAYIIVNKYER</sequence>
<dbReference type="AlphaFoldDB" id="A0A7R7EJD3"/>
<reference evidence="1 2" key="1">
    <citation type="submission" date="2020-11" db="EMBL/GenBank/DDBJ databases">
        <title>Draft genome sequencing of a Lachnospiraceae strain isolated from anoxic soil subjected to BSD treatment.</title>
        <authorList>
            <person name="Uek A."/>
            <person name="Tonouchi A."/>
        </authorList>
    </citation>
    <scope>NUCLEOTIDE SEQUENCE [LARGE SCALE GENOMIC DNA]</scope>
    <source>
        <strain evidence="1 2">TB5</strain>
    </source>
</reference>
<dbReference type="Proteomes" id="UP000595897">
    <property type="component" value="Chromosome"/>
</dbReference>
<dbReference type="RefSeq" id="WP_271715023.1">
    <property type="nucleotide sequence ID" value="NZ_AP024169.1"/>
</dbReference>
<gene>
    <name evidence="1" type="ORF">bsdtb5_10560</name>
</gene>
<dbReference type="EMBL" id="AP024169">
    <property type="protein sequence ID" value="BCN29761.1"/>
    <property type="molecule type" value="Genomic_DNA"/>
</dbReference>
<keyword evidence="2" id="KW-1185">Reference proteome</keyword>
<dbReference type="KEGG" id="ahb:bsdtb5_10560"/>
<evidence type="ECO:0000313" key="2">
    <source>
        <dbReference type="Proteomes" id="UP000595897"/>
    </source>
</evidence>
<proteinExistence type="predicted"/>
<organism evidence="1 2">
    <name type="scientific">Anaeromicropila herbilytica</name>
    <dbReference type="NCBI Taxonomy" id="2785025"/>
    <lineage>
        <taxon>Bacteria</taxon>
        <taxon>Bacillati</taxon>
        <taxon>Bacillota</taxon>
        <taxon>Clostridia</taxon>
        <taxon>Lachnospirales</taxon>
        <taxon>Lachnospiraceae</taxon>
        <taxon>Anaeromicropila</taxon>
    </lineage>
</organism>
<evidence type="ECO:0000313" key="1">
    <source>
        <dbReference type="EMBL" id="BCN29761.1"/>
    </source>
</evidence>